<comment type="subcellular location">
    <subcellularLocation>
        <location evidence="1">Membrane</location>
        <topology evidence="1">Multi-pass membrane protein</topology>
    </subcellularLocation>
</comment>
<dbReference type="GO" id="GO:0004602">
    <property type="term" value="F:glutathione peroxidase activity"/>
    <property type="evidence" value="ECO:0007669"/>
    <property type="project" value="TreeGrafter"/>
</dbReference>
<dbReference type="GO" id="GO:0006691">
    <property type="term" value="P:leukotriene metabolic process"/>
    <property type="evidence" value="ECO:0007669"/>
    <property type="project" value="UniProtKB-ARBA"/>
</dbReference>
<dbReference type="PANTHER" id="PTHR10250:SF26">
    <property type="entry name" value="GLUTATHIONE S-TRANSFERASE 3, MITOCHONDRIAL"/>
    <property type="match status" value="1"/>
</dbReference>
<dbReference type="InterPro" id="IPR001129">
    <property type="entry name" value="Membr-assoc_MAPEG"/>
</dbReference>
<dbReference type="Pfam" id="PF17171">
    <property type="entry name" value="GST_C_6"/>
    <property type="match status" value="1"/>
</dbReference>
<evidence type="ECO:0000256" key="1">
    <source>
        <dbReference type="ARBA" id="ARBA00004141"/>
    </source>
</evidence>
<dbReference type="GO" id="GO:0016020">
    <property type="term" value="C:membrane"/>
    <property type="evidence" value="ECO:0007669"/>
    <property type="project" value="UniProtKB-SubCell"/>
</dbReference>
<dbReference type="EMBL" id="OB660716">
    <property type="protein sequence ID" value="CAD7225994.1"/>
    <property type="molecule type" value="Genomic_DNA"/>
</dbReference>
<reference evidence="5" key="1">
    <citation type="submission" date="2020-11" db="EMBL/GenBank/DDBJ databases">
        <authorList>
            <person name="Tran Van P."/>
        </authorList>
    </citation>
    <scope>NUCLEOTIDE SEQUENCE</scope>
</reference>
<keyword evidence="4" id="KW-0472">Membrane</keyword>
<dbReference type="SUPFAM" id="SSF161084">
    <property type="entry name" value="MAPEG domain-like"/>
    <property type="match status" value="1"/>
</dbReference>
<name>A0A7R8WBS9_9CRUS</name>
<dbReference type="OrthoDB" id="410651at2759"/>
<dbReference type="PANTHER" id="PTHR10250">
    <property type="entry name" value="MICROSOMAL GLUTATHIONE S-TRANSFERASE"/>
    <property type="match status" value="1"/>
</dbReference>
<evidence type="ECO:0000256" key="4">
    <source>
        <dbReference type="ARBA" id="ARBA00023136"/>
    </source>
</evidence>
<dbReference type="GO" id="GO:0005783">
    <property type="term" value="C:endoplasmic reticulum"/>
    <property type="evidence" value="ECO:0007669"/>
    <property type="project" value="TreeGrafter"/>
</dbReference>
<proteinExistence type="predicted"/>
<dbReference type="Pfam" id="PF01124">
    <property type="entry name" value="MAPEG"/>
    <property type="match status" value="1"/>
</dbReference>
<gene>
    <name evidence="5" type="ORF">CTOB1V02_LOCUS3920</name>
</gene>
<dbReference type="Gene3D" id="1.20.120.550">
    <property type="entry name" value="Membrane associated eicosanoid/glutathione metabolism-like domain"/>
    <property type="match status" value="1"/>
</dbReference>
<dbReference type="AlphaFoldDB" id="A0A7R8WBS9"/>
<evidence type="ECO:0000313" key="5">
    <source>
        <dbReference type="EMBL" id="CAD7225994.1"/>
    </source>
</evidence>
<dbReference type="InterPro" id="IPR050997">
    <property type="entry name" value="MAPEG"/>
</dbReference>
<protein>
    <submittedName>
        <fullName evidence="5">Uncharacterized protein</fullName>
    </submittedName>
</protein>
<evidence type="ECO:0000256" key="3">
    <source>
        <dbReference type="ARBA" id="ARBA00022989"/>
    </source>
</evidence>
<organism evidence="5">
    <name type="scientific">Cyprideis torosa</name>
    <dbReference type="NCBI Taxonomy" id="163714"/>
    <lineage>
        <taxon>Eukaryota</taxon>
        <taxon>Metazoa</taxon>
        <taxon>Ecdysozoa</taxon>
        <taxon>Arthropoda</taxon>
        <taxon>Crustacea</taxon>
        <taxon>Oligostraca</taxon>
        <taxon>Ostracoda</taxon>
        <taxon>Podocopa</taxon>
        <taxon>Podocopida</taxon>
        <taxon>Cytherocopina</taxon>
        <taxon>Cytheroidea</taxon>
        <taxon>Cytherideidae</taxon>
        <taxon>Cyprideis</taxon>
    </lineage>
</organism>
<evidence type="ECO:0000256" key="2">
    <source>
        <dbReference type="ARBA" id="ARBA00022692"/>
    </source>
</evidence>
<dbReference type="GO" id="GO:0005635">
    <property type="term" value="C:nuclear envelope"/>
    <property type="evidence" value="ECO:0007669"/>
    <property type="project" value="TreeGrafter"/>
</dbReference>
<dbReference type="GO" id="GO:0004364">
    <property type="term" value="F:glutathione transferase activity"/>
    <property type="evidence" value="ECO:0007669"/>
    <property type="project" value="TreeGrafter"/>
</dbReference>
<dbReference type="InterPro" id="IPR033468">
    <property type="entry name" value="Metaxin_GST"/>
</dbReference>
<accession>A0A7R8WBS9</accession>
<sequence>MYRYTMQKNNPTSPHEYSTKTECIESCIKINSLGGIPSKGEVYEEVDRCFQSLSIRLGHEKYFFDKPTELDALLFGHLFTILTTELPDPKLMGRFPVARDHPMGAMRVLVLSSDYGYVALVGAASAMMTYWQVSQVVHKRHKAGVAYPKMYEEGANEFNCAQRGHQNTLENYPQFLITLFLGGLEYPRVSASLGVLWILGRIGFMLGYCSGVSRLYIGEDCEESTNMSPPVLDSQERQVTFNRETAEFNSNNSSAKLKRLKFFKSTFECFTYKLNSPPL</sequence>
<dbReference type="InterPro" id="IPR023352">
    <property type="entry name" value="MAPEG-like_dom_sf"/>
</dbReference>
<keyword evidence="3" id="KW-1133">Transmembrane helix</keyword>
<keyword evidence="2" id="KW-0812">Transmembrane</keyword>